<evidence type="ECO:0000313" key="2">
    <source>
        <dbReference type="Proteomes" id="UP001356427"/>
    </source>
</evidence>
<dbReference type="InterPro" id="IPR028236">
    <property type="entry name" value="CPLANE1"/>
</dbReference>
<sequence length="176" mass="18930">MFLWSRDKDSLKTVAAVPTVAQLVTAAQGSGVCLSLVVSGDGMQVLLVAVTGLVFLWECVDVWDLARVRDSTARGPWAQIQHPEKHCSAIPKGQGGISTQHLHQGGRQLVISACQCLFSPRSWSYVSLSLRSNGRRASVSPVGNSVRWVTKTLHVLPHHTLLPSEVQGGTGPSLFP</sequence>
<comment type="caution">
    <text evidence="1">The sequence shown here is derived from an EMBL/GenBank/DDBJ whole genome shotgun (WGS) entry which is preliminary data.</text>
</comment>
<dbReference type="Proteomes" id="UP001356427">
    <property type="component" value="Unassembled WGS sequence"/>
</dbReference>
<dbReference type="EMBL" id="JAGTTL010000005">
    <property type="protein sequence ID" value="KAK6322094.1"/>
    <property type="molecule type" value="Genomic_DNA"/>
</dbReference>
<reference evidence="1 2" key="1">
    <citation type="submission" date="2021-04" db="EMBL/GenBank/DDBJ databases">
        <authorList>
            <person name="De Guttry C."/>
            <person name="Zahm M."/>
            <person name="Klopp C."/>
            <person name="Cabau C."/>
            <person name="Louis A."/>
            <person name="Berthelot C."/>
            <person name="Parey E."/>
            <person name="Roest Crollius H."/>
            <person name="Montfort J."/>
            <person name="Robinson-Rechavi M."/>
            <person name="Bucao C."/>
            <person name="Bouchez O."/>
            <person name="Gislard M."/>
            <person name="Lluch J."/>
            <person name="Milhes M."/>
            <person name="Lampietro C."/>
            <person name="Lopez Roques C."/>
            <person name="Donnadieu C."/>
            <person name="Braasch I."/>
            <person name="Desvignes T."/>
            <person name="Postlethwait J."/>
            <person name="Bobe J."/>
            <person name="Wedekind C."/>
            <person name="Guiguen Y."/>
        </authorList>
    </citation>
    <scope>NUCLEOTIDE SEQUENCE [LARGE SCALE GENOMIC DNA]</scope>
    <source>
        <strain evidence="1">Cs_M1</strain>
        <tissue evidence="1">Blood</tissue>
    </source>
</reference>
<dbReference type="PANTHER" id="PTHR14492">
    <property type="entry name" value="JBTS17"/>
    <property type="match status" value="1"/>
</dbReference>
<organism evidence="1 2">
    <name type="scientific">Coregonus suidteri</name>
    <dbReference type="NCBI Taxonomy" id="861788"/>
    <lineage>
        <taxon>Eukaryota</taxon>
        <taxon>Metazoa</taxon>
        <taxon>Chordata</taxon>
        <taxon>Craniata</taxon>
        <taxon>Vertebrata</taxon>
        <taxon>Euteleostomi</taxon>
        <taxon>Actinopterygii</taxon>
        <taxon>Neopterygii</taxon>
        <taxon>Teleostei</taxon>
        <taxon>Protacanthopterygii</taxon>
        <taxon>Salmoniformes</taxon>
        <taxon>Salmonidae</taxon>
        <taxon>Coregoninae</taxon>
        <taxon>Coregonus</taxon>
    </lineage>
</organism>
<dbReference type="GO" id="GO:0060271">
    <property type="term" value="P:cilium assembly"/>
    <property type="evidence" value="ECO:0007669"/>
    <property type="project" value="TreeGrafter"/>
</dbReference>
<dbReference type="GO" id="GO:0035869">
    <property type="term" value="C:ciliary transition zone"/>
    <property type="evidence" value="ECO:0007669"/>
    <property type="project" value="TreeGrafter"/>
</dbReference>
<protein>
    <submittedName>
        <fullName evidence="1">Uncharacterized protein</fullName>
    </submittedName>
</protein>
<proteinExistence type="predicted"/>
<evidence type="ECO:0000313" key="1">
    <source>
        <dbReference type="EMBL" id="KAK6322094.1"/>
    </source>
</evidence>
<accession>A0AAN8M426</accession>
<gene>
    <name evidence="1" type="ORF">J4Q44_G00068860</name>
</gene>
<dbReference type="AlphaFoldDB" id="A0AAN8M426"/>
<name>A0AAN8M426_9TELE</name>
<keyword evidence="2" id="KW-1185">Reference proteome</keyword>
<dbReference type="PANTHER" id="PTHR14492:SF4">
    <property type="entry name" value="CILIOGENESIS AND PLANAR POLARITY EFFECTOR 1"/>
    <property type="match status" value="1"/>
</dbReference>